<evidence type="ECO:0000313" key="1">
    <source>
        <dbReference type="EMBL" id="EMS32125.1"/>
    </source>
</evidence>
<dbReference type="Proteomes" id="UP000010953">
    <property type="component" value="Unassembled WGS sequence"/>
</dbReference>
<evidence type="ECO:0000313" key="2">
    <source>
        <dbReference type="Proteomes" id="UP000010953"/>
    </source>
</evidence>
<protein>
    <submittedName>
        <fullName evidence="1">Uncharacterized protein</fullName>
    </submittedName>
</protein>
<comment type="caution">
    <text evidence="1">The sequence shown here is derived from an EMBL/GenBank/DDBJ whole genome shotgun (WGS) entry which is preliminary data.</text>
</comment>
<dbReference type="AlphaFoldDB" id="M7X3Q6"/>
<keyword evidence="2" id="KW-1185">Reference proteome</keyword>
<dbReference type="STRING" id="1239962.C943_01387"/>
<gene>
    <name evidence="1" type="ORF">C943_01387</name>
</gene>
<proteinExistence type="predicted"/>
<sequence length="51" mass="5916">MVKKKQKSLFTYFGKKHLKKNHEVIQKVLGALPRKKSLPTLTILCKFDTTT</sequence>
<dbReference type="InParanoid" id="M7X3Q6"/>
<accession>M7X3Q6</accession>
<reference evidence="1" key="1">
    <citation type="submission" date="2013-01" db="EMBL/GenBank/DDBJ databases">
        <title>Genome assembly of Mariniradius saccharolyticus AK6.</title>
        <authorList>
            <person name="Vaidya B."/>
            <person name="Khatri I."/>
            <person name="Tanuku N.R.S."/>
            <person name="Subramanian S."/>
            <person name="Pinnaka A."/>
        </authorList>
    </citation>
    <scope>NUCLEOTIDE SEQUENCE [LARGE SCALE GENOMIC DNA]</scope>
    <source>
        <strain evidence="1">AK6</strain>
    </source>
</reference>
<dbReference type="EMBL" id="AMZY02000014">
    <property type="protein sequence ID" value="EMS32125.1"/>
    <property type="molecule type" value="Genomic_DNA"/>
</dbReference>
<name>M7X3Q6_9BACT</name>
<organism evidence="1 2">
    <name type="scientific">Mariniradius saccharolyticus AK6</name>
    <dbReference type="NCBI Taxonomy" id="1239962"/>
    <lineage>
        <taxon>Bacteria</taxon>
        <taxon>Pseudomonadati</taxon>
        <taxon>Bacteroidota</taxon>
        <taxon>Cytophagia</taxon>
        <taxon>Cytophagales</taxon>
        <taxon>Cyclobacteriaceae</taxon>
        <taxon>Mariniradius</taxon>
    </lineage>
</organism>